<dbReference type="InterPro" id="IPR035965">
    <property type="entry name" value="PAS-like_dom_sf"/>
</dbReference>
<evidence type="ECO:0000256" key="4">
    <source>
        <dbReference type="ARBA" id="ARBA00022679"/>
    </source>
</evidence>
<dbReference type="AlphaFoldDB" id="A0A942UWS3"/>
<feature type="transmembrane region" description="Helical" evidence="9">
    <location>
        <begin position="12"/>
        <end position="34"/>
    </location>
</feature>
<feature type="transmembrane region" description="Helical" evidence="9">
    <location>
        <begin position="55"/>
        <end position="77"/>
    </location>
</feature>
<dbReference type="SUPFAM" id="SSF55785">
    <property type="entry name" value="PYP-like sensor domain (PAS domain)"/>
    <property type="match status" value="1"/>
</dbReference>
<dbReference type="PRINTS" id="PR00344">
    <property type="entry name" value="BCTRLSENSOR"/>
</dbReference>
<keyword evidence="6" id="KW-0418">Kinase</keyword>
<evidence type="ECO:0000256" key="6">
    <source>
        <dbReference type="ARBA" id="ARBA00022777"/>
    </source>
</evidence>
<gene>
    <name evidence="12" type="ORF">GOQ27_07225</name>
</gene>
<keyword evidence="7" id="KW-0067">ATP-binding</keyword>
<dbReference type="InterPro" id="IPR000700">
    <property type="entry name" value="PAS-assoc_C"/>
</dbReference>
<dbReference type="PANTHER" id="PTHR43065:SF10">
    <property type="entry name" value="PEROXIDE STRESS-ACTIVATED HISTIDINE KINASE MAK3"/>
    <property type="match status" value="1"/>
</dbReference>
<dbReference type="Gene3D" id="3.30.565.10">
    <property type="entry name" value="Histidine kinase-like ATPase, C-terminal domain"/>
    <property type="match status" value="1"/>
</dbReference>
<evidence type="ECO:0000313" key="13">
    <source>
        <dbReference type="Proteomes" id="UP000724672"/>
    </source>
</evidence>
<dbReference type="SMART" id="SM00387">
    <property type="entry name" value="HATPase_c"/>
    <property type="match status" value="1"/>
</dbReference>
<dbReference type="GO" id="GO:0000155">
    <property type="term" value="F:phosphorelay sensor kinase activity"/>
    <property type="evidence" value="ECO:0007669"/>
    <property type="project" value="InterPro"/>
</dbReference>
<dbReference type="SUPFAM" id="SSF55874">
    <property type="entry name" value="ATPase domain of HSP90 chaperone/DNA topoisomerase II/histidine kinase"/>
    <property type="match status" value="1"/>
</dbReference>
<feature type="domain" description="Histidine kinase" evidence="10">
    <location>
        <begin position="259"/>
        <end position="464"/>
    </location>
</feature>
<dbReference type="InterPro" id="IPR004358">
    <property type="entry name" value="Sig_transdc_His_kin-like_C"/>
</dbReference>
<dbReference type="Proteomes" id="UP000724672">
    <property type="component" value="Unassembled WGS sequence"/>
</dbReference>
<evidence type="ECO:0000256" key="9">
    <source>
        <dbReference type="SAM" id="Phobius"/>
    </source>
</evidence>
<accession>A0A942UWS3</accession>
<dbReference type="InterPro" id="IPR036890">
    <property type="entry name" value="HATPase_C_sf"/>
</dbReference>
<evidence type="ECO:0000256" key="1">
    <source>
        <dbReference type="ARBA" id="ARBA00000085"/>
    </source>
</evidence>
<dbReference type="SMART" id="SM00388">
    <property type="entry name" value="HisKA"/>
    <property type="match status" value="1"/>
</dbReference>
<feature type="domain" description="PAC" evidence="11">
    <location>
        <begin position="194"/>
        <end position="246"/>
    </location>
</feature>
<keyword evidence="9" id="KW-0472">Membrane</keyword>
<dbReference type="CDD" id="cd00082">
    <property type="entry name" value="HisKA"/>
    <property type="match status" value="1"/>
</dbReference>
<dbReference type="EC" id="2.7.13.3" evidence="2"/>
<keyword evidence="9" id="KW-1133">Transmembrane helix</keyword>
<keyword evidence="9" id="KW-0812">Transmembrane</keyword>
<evidence type="ECO:0000256" key="3">
    <source>
        <dbReference type="ARBA" id="ARBA00022553"/>
    </source>
</evidence>
<sequence length="464" mass="53246">MKLNEDKRDILFIGINILIITFLHYFTVSTHWGIHDFYRRLYYIPIIVAAFRFRLKGGLITSIIVSSVYAPHIFIYFNDIDIAILNQILEIFMFLIVGVITGYLVESDFKKKVMLELQIKKLIGLENYTRNILDSITNVVIAVDNDLNIKSVNKEGKNLFYSDNKNEKLNEIFTDYKEVNEKLKDVIKYNKKYLSIETQCKSEWGEILYVKLLAYPLRNIAGDIEGLVIVLEDISEIRKLENQIRRAEKLSAVGELASGVAHEIRNPLGIIKTISQTLYSEVKDEDMKEGLGIISQEIDRANLVIQGLLNFAKPGMKEVKLFNIKELIKEVVLIIRKYAEQHNVRLNLESQINPQVLIDKDNLKQSFINIIFNAIQAMPKGGKLDIEVTIDKGWVKTTFYDTGVGIPEKKLEKIFEPFYTTKDTGTGLGLSITHRIIEEHKGYIEVESELNKGTIVHIYLPLKG</sequence>
<evidence type="ECO:0000259" key="11">
    <source>
        <dbReference type="PROSITE" id="PS50113"/>
    </source>
</evidence>
<dbReference type="GO" id="GO:0005524">
    <property type="term" value="F:ATP binding"/>
    <property type="evidence" value="ECO:0007669"/>
    <property type="project" value="UniProtKB-KW"/>
</dbReference>
<evidence type="ECO:0000313" key="12">
    <source>
        <dbReference type="EMBL" id="MBS4538249.1"/>
    </source>
</evidence>
<dbReference type="SUPFAM" id="SSF47384">
    <property type="entry name" value="Homodimeric domain of signal transducing histidine kinase"/>
    <property type="match status" value="1"/>
</dbReference>
<dbReference type="Gene3D" id="3.30.450.20">
    <property type="entry name" value="PAS domain"/>
    <property type="match status" value="1"/>
</dbReference>
<keyword evidence="5" id="KW-0547">Nucleotide-binding</keyword>
<dbReference type="PANTHER" id="PTHR43065">
    <property type="entry name" value="SENSOR HISTIDINE KINASE"/>
    <property type="match status" value="1"/>
</dbReference>
<dbReference type="InterPro" id="IPR003594">
    <property type="entry name" value="HATPase_dom"/>
</dbReference>
<keyword evidence="3" id="KW-0597">Phosphoprotein</keyword>
<dbReference type="RefSeq" id="WP_203366175.1">
    <property type="nucleotide sequence ID" value="NZ_WSFT01000029.1"/>
</dbReference>
<dbReference type="NCBIfam" id="TIGR00229">
    <property type="entry name" value="sensory_box"/>
    <property type="match status" value="1"/>
</dbReference>
<proteinExistence type="predicted"/>
<evidence type="ECO:0000256" key="5">
    <source>
        <dbReference type="ARBA" id="ARBA00022741"/>
    </source>
</evidence>
<name>A0A942UWS3_9FIRM</name>
<dbReference type="Pfam" id="PF00512">
    <property type="entry name" value="HisKA"/>
    <property type="match status" value="1"/>
</dbReference>
<evidence type="ECO:0000256" key="8">
    <source>
        <dbReference type="ARBA" id="ARBA00023012"/>
    </source>
</evidence>
<dbReference type="InterPro" id="IPR036097">
    <property type="entry name" value="HisK_dim/P_sf"/>
</dbReference>
<dbReference type="InterPro" id="IPR003661">
    <property type="entry name" value="HisK_dim/P_dom"/>
</dbReference>
<dbReference type="PROSITE" id="PS50113">
    <property type="entry name" value="PAC"/>
    <property type="match status" value="1"/>
</dbReference>
<keyword evidence="13" id="KW-1185">Reference proteome</keyword>
<evidence type="ECO:0000259" key="10">
    <source>
        <dbReference type="PROSITE" id="PS50109"/>
    </source>
</evidence>
<dbReference type="InterPro" id="IPR000014">
    <property type="entry name" value="PAS"/>
</dbReference>
<comment type="catalytic activity">
    <reaction evidence="1">
        <text>ATP + protein L-histidine = ADP + protein N-phospho-L-histidine.</text>
        <dbReference type="EC" id="2.7.13.3"/>
    </reaction>
</comment>
<evidence type="ECO:0000256" key="2">
    <source>
        <dbReference type="ARBA" id="ARBA00012438"/>
    </source>
</evidence>
<protein>
    <recommendedName>
        <fullName evidence="2">histidine kinase</fullName>
        <ecNumber evidence="2">2.7.13.3</ecNumber>
    </recommendedName>
</protein>
<organism evidence="12 13">
    <name type="scientific">Anaeromonas frigoriresistens</name>
    <dbReference type="NCBI Taxonomy" id="2683708"/>
    <lineage>
        <taxon>Bacteria</taxon>
        <taxon>Bacillati</taxon>
        <taxon>Bacillota</taxon>
        <taxon>Tissierellia</taxon>
        <taxon>Tissierellales</taxon>
        <taxon>Thermohalobacteraceae</taxon>
        <taxon>Anaeromonas</taxon>
    </lineage>
</organism>
<dbReference type="InterPro" id="IPR005467">
    <property type="entry name" value="His_kinase_dom"/>
</dbReference>
<keyword evidence="8" id="KW-0902">Two-component regulatory system</keyword>
<keyword evidence="4" id="KW-0808">Transferase</keyword>
<dbReference type="Pfam" id="PF02518">
    <property type="entry name" value="HATPase_c"/>
    <property type="match status" value="1"/>
</dbReference>
<dbReference type="Gene3D" id="1.10.287.130">
    <property type="match status" value="1"/>
</dbReference>
<dbReference type="EMBL" id="WSFT01000029">
    <property type="protein sequence ID" value="MBS4538249.1"/>
    <property type="molecule type" value="Genomic_DNA"/>
</dbReference>
<evidence type="ECO:0000256" key="7">
    <source>
        <dbReference type="ARBA" id="ARBA00022840"/>
    </source>
</evidence>
<reference evidence="12" key="1">
    <citation type="submission" date="2019-12" db="EMBL/GenBank/DDBJ databases">
        <title>Clostridiaceae gen. nov. sp. nov., isolated from sediment in Xinjiang, China.</title>
        <authorList>
            <person name="Zhang R."/>
        </authorList>
    </citation>
    <scope>NUCLEOTIDE SEQUENCE</scope>
    <source>
        <strain evidence="12">D2Q-11</strain>
    </source>
</reference>
<dbReference type="PROSITE" id="PS50109">
    <property type="entry name" value="HIS_KIN"/>
    <property type="match status" value="1"/>
</dbReference>
<feature type="transmembrane region" description="Helical" evidence="9">
    <location>
        <begin position="83"/>
        <end position="105"/>
    </location>
</feature>
<comment type="caution">
    <text evidence="12">The sequence shown here is derived from an EMBL/GenBank/DDBJ whole genome shotgun (WGS) entry which is preliminary data.</text>
</comment>